<feature type="domain" description="Thioredoxin" evidence="5">
    <location>
        <begin position="233"/>
        <end position="374"/>
    </location>
</feature>
<keyword evidence="7" id="KW-1185">Reference proteome</keyword>
<proteinExistence type="predicted"/>
<dbReference type="InterPro" id="IPR013766">
    <property type="entry name" value="Thioredoxin_domain"/>
</dbReference>
<comment type="subcellular location">
    <subcellularLocation>
        <location evidence="1">Cell envelope</location>
    </subcellularLocation>
</comment>
<dbReference type="SUPFAM" id="SSF52833">
    <property type="entry name" value="Thioredoxin-like"/>
    <property type="match status" value="1"/>
</dbReference>
<keyword evidence="2" id="KW-0201">Cytochrome c-type biogenesis</keyword>
<comment type="caution">
    <text evidence="6">The sequence shown here is derived from an EMBL/GenBank/DDBJ whole genome shotgun (WGS) entry which is preliminary data.</text>
</comment>
<dbReference type="PANTHER" id="PTHR42852:SF6">
    <property type="entry name" value="THIOL:DISULFIDE INTERCHANGE PROTEIN DSBE"/>
    <property type="match status" value="1"/>
</dbReference>
<accession>A0ABR7X7R3</accession>
<name>A0ABR7X7R3_9SPHI</name>
<evidence type="ECO:0000256" key="3">
    <source>
        <dbReference type="ARBA" id="ARBA00023157"/>
    </source>
</evidence>
<dbReference type="RefSeq" id="WP_191176450.1">
    <property type="nucleotide sequence ID" value="NZ_JACWMW010000003.1"/>
</dbReference>
<protein>
    <submittedName>
        <fullName evidence="6">Redoxin domain-containing protein</fullName>
    </submittedName>
</protein>
<dbReference type="Proteomes" id="UP000618754">
    <property type="component" value="Unassembled WGS sequence"/>
</dbReference>
<reference evidence="6 7" key="1">
    <citation type="submission" date="2020-09" db="EMBL/GenBank/DDBJ databases">
        <title>Novel species of Mucilaginibacter isolated from a glacier on the Tibetan Plateau.</title>
        <authorList>
            <person name="Liu Q."/>
            <person name="Xin Y.-H."/>
        </authorList>
    </citation>
    <scope>NUCLEOTIDE SEQUENCE [LARGE SCALE GENOMIC DNA]</scope>
    <source>
        <strain evidence="6 7">CGMCC 1.13878</strain>
    </source>
</reference>
<dbReference type="InterPro" id="IPR050553">
    <property type="entry name" value="Thioredoxin_ResA/DsbE_sf"/>
</dbReference>
<keyword evidence="3" id="KW-1015">Disulfide bond</keyword>
<dbReference type="PANTHER" id="PTHR42852">
    <property type="entry name" value="THIOL:DISULFIDE INTERCHANGE PROTEIN DSBE"/>
    <property type="match status" value="1"/>
</dbReference>
<dbReference type="PROSITE" id="PS51352">
    <property type="entry name" value="THIOREDOXIN_2"/>
    <property type="match status" value="1"/>
</dbReference>
<evidence type="ECO:0000256" key="2">
    <source>
        <dbReference type="ARBA" id="ARBA00022748"/>
    </source>
</evidence>
<dbReference type="InterPro" id="IPR036249">
    <property type="entry name" value="Thioredoxin-like_sf"/>
</dbReference>
<gene>
    <name evidence="6" type="ORF">IDJ75_15085</name>
</gene>
<dbReference type="EMBL" id="JACWMW010000003">
    <property type="protein sequence ID" value="MBD1386609.1"/>
    <property type="molecule type" value="Genomic_DNA"/>
</dbReference>
<evidence type="ECO:0000259" key="5">
    <source>
        <dbReference type="PROSITE" id="PS51352"/>
    </source>
</evidence>
<evidence type="ECO:0000313" key="6">
    <source>
        <dbReference type="EMBL" id="MBD1386609.1"/>
    </source>
</evidence>
<dbReference type="Gene3D" id="3.40.30.10">
    <property type="entry name" value="Glutaredoxin"/>
    <property type="match status" value="1"/>
</dbReference>
<organism evidence="6 7">
    <name type="scientific">Mucilaginibacter rigui</name>
    <dbReference type="NCBI Taxonomy" id="534635"/>
    <lineage>
        <taxon>Bacteria</taxon>
        <taxon>Pseudomonadati</taxon>
        <taxon>Bacteroidota</taxon>
        <taxon>Sphingobacteriia</taxon>
        <taxon>Sphingobacteriales</taxon>
        <taxon>Sphingobacteriaceae</taxon>
        <taxon>Mucilaginibacter</taxon>
    </lineage>
</organism>
<dbReference type="Pfam" id="PF00578">
    <property type="entry name" value="AhpC-TSA"/>
    <property type="match status" value="1"/>
</dbReference>
<keyword evidence="4" id="KW-0676">Redox-active center</keyword>
<evidence type="ECO:0000256" key="1">
    <source>
        <dbReference type="ARBA" id="ARBA00004196"/>
    </source>
</evidence>
<evidence type="ECO:0000313" key="7">
    <source>
        <dbReference type="Proteomes" id="UP000618754"/>
    </source>
</evidence>
<dbReference type="InterPro" id="IPR000866">
    <property type="entry name" value="AhpC/TSA"/>
</dbReference>
<dbReference type="CDD" id="cd02966">
    <property type="entry name" value="TlpA_like_family"/>
    <property type="match status" value="1"/>
</dbReference>
<sequence length="374" mass="41993">MVLKTKFFLLLLVVPLAGYSQSNLLIKGTATLLKDGTEIKLSKKLPKRLADEKPLITKIKDHKFEFSVQTNGSILYTLSNGKGGSQLFLCPGQATILVRDSIVRNVSVTGNSTALDYQKYHALLDTVSLYEKYGRARADYYNYTRNNHNIDSAILNAKIQKRDALLILLNDQLLDLSLGWIKQHPNSPINPFVLYGQITYMPEDDFRKSYYSLAASQKKDIWAKESKYMIDSLFIGGIAPSVSETDAKGNIVTLSSFRGKYVLLDFWAAWCIPCREENPNVVKAAEKYKGQNFTVLSISLDDDKTAWLKAIEKDGLGWTHLSALKGWNDGISKKYYVSSIPANFLIDPNGKIVAKNIRGEELNKTLSMLLSKEK</sequence>
<evidence type="ECO:0000256" key="4">
    <source>
        <dbReference type="ARBA" id="ARBA00023284"/>
    </source>
</evidence>